<name>A0ABX1RQ31_9PSEU</name>
<feature type="compositionally biased region" description="Basic residues" evidence="1">
    <location>
        <begin position="1"/>
        <end position="10"/>
    </location>
</feature>
<reference evidence="3 4" key="1">
    <citation type="submission" date="2020-04" db="EMBL/GenBank/DDBJ databases">
        <authorList>
            <person name="Klaysubun C."/>
            <person name="Duangmal K."/>
            <person name="Lipun K."/>
        </authorList>
    </citation>
    <scope>NUCLEOTIDE SEQUENCE [LARGE SCALE GENOMIC DNA]</scope>
    <source>
        <strain evidence="3 4">JCM 11839</strain>
    </source>
</reference>
<proteinExistence type="predicted"/>
<evidence type="ECO:0000313" key="3">
    <source>
        <dbReference type="EMBL" id="NMH82488.1"/>
    </source>
</evidence>
<gene>
    <name evidence="3" type="ORF">HF577_36045</name>
</gene>
<evidence type="ECO:0000313" key="4">
    <source>
        <dbReference type="Proteomes" id="UP001296706"/>
    </source>
</evidence>
<evidence type="ECO:0000259" key="2">
    <source>
        <dbReference type="Pfam" id="PF12728"/>
    </source>
</evidence>
<dbReference type="Gene3D" id="1.10.1660.10">
    <property type="match status" value="1"/>
</dbReference>
<sequence length="113" mass="12791">MDRRPIRTRHPTVGQSVNHASPGTTADHPVRRRPRALGRRDGQTRLRSVAAKPRGRLLTTSELVKRLRVSSRTIQRWRNEGWIKPEWTTIGGQARWIEEDVRAGSAAPGVDRG</sequence>
<dbReference type="Pfam" id="PF12728">
    <property type="entry name" value="HTH_17"/>
    <property type="match status" value="1"/>
</dbReference>
<feature type="compositionally biased region" description="Polar residues" evidence="1">
    <location>
        <begin position="13"/>
        <end position="24"/>
    </location>
</feature>
<organism evidence="3 4">
    <name type="scientific">Pseudonocardia xinjiangensis</name>
    <dbReference type="NCBI Taxonomy" id="75289"/>
    <lineage>
        <taxon>Bacteria</taxon>
        <taxon>Bacillati</taxon>
        <taxon>Actinomycetota</taxon>
        <taxon>Actinomycetes</taxon>
        <taxon>Pseudonocardiales</taxon>
        <taxon>Pseudonocardiaceae</taxon>
        <taxon>Pseudonocardia</taxon>
    </lineage>
</organism>
<dbReference type="RefSeq" id="WP_169400485.1">
    <property type="nucleotide sequence ID" value="NZ_JAAXKY010000243.1"/>
</dbReference>
<feature type="region of interest" description="Disordered" evidence="1">
    <location>
        <begin position="1"/>
        <end position="47"/>
    </location>
</feature>
<dbReference type="Proteomes" id="UP001296706">
    <property type="component" value="Unassembled WGS sequence"/>
</dbReference>
<dbReference type="EMBL" id="JAAXKY010000243">
    <property type="protein sequence ID" value="NMH82488.1"/>
    <property type="molecule type" value="Genomic_DNA"/>
</dbReference>
<protein>
    <submittedName>
        <fullName evidence="3">Helix-turn-helix domain-containing protein</fullName>
    </submittedName>
</protein>
<accession>A0ABX1RQ31</accession>
<comment type="caution">
    <text evidence="3">The sequence shown here is derived from an EMBL/GenBank/DDBJ whole genome shotgun (WGS) entry which is preliminary data.</text>
</comment>
<feature type="domain" description="Helix-turn-helix" evidence="2">
    <location>
        <begin position="57"/>
        <end position="103"/>
    </location>
</feature>
<dbReference type="SUPFAM" id="SSF46955">
    <property type="entry name" value="Putative DNA-binding domain"/>
    <property type="match status" value="1"/>
</dbReference>
<keyword evidence="4" id="KW-1185">Reference proteome</keyword>
<dbReference type="InterPro" id="IPR009061">
    <property type="entry name" value="DNA-bd_dom_put_sf"/>
</dbReference>
<dbReference type="InterPro" id="IPR041657">
    <property type="entry name" value="HTH_17"/>
</dbReference>
<evidence type="ECO:0000256" key="1">
    <source>
        <dbReference type="SAM" id="MobiDB-lite"/>
    </source>
</evidence>